<sequence length="119" mass="13426">MFTSSAESLFPEQHNALSLCFPGYGVRVLCMHAEWWWSGREEGDAGARVRGGSGGGSGPRSQSKRTRYKLSQSSCSARLIRHDRSQLPIHTLARNLRAFSTPRARSRYIHFLFARRGML</sequence>
<accession>A0A8S1DKV9</accession>
<feature type="region of interest" description="Disordered" evidence="1">
    <location>
        <begin position="44"/>
        <end position="68"/>
    </location>
</feature>
<dbReference type="Proteomes" id="UP000494165">
    <property type="component" value="Unassembled WGS sequence"/>
</dbReference>
<protein>
    <submittedName>
        <fullName evidence="2">Uncharacterized protein</fullName>
    </submittedName>
</protein>
<evidence type="ECO:0000313" key="3">
    <source>
        <dbReference type="Proteomes" id="UP000494165"/>
    </source>
</evidence>
<proteinExistence type="predicted"/>
<organism evidence="2 3">
    <name type="scientific">Cloeon dipterum</name>
    <dbReference type="NCBI Taxonomy" id="197152"/>
    <lineage>
        <taxon>Eukaryota</taxon>
        <taxon>Metazoa</taxon>
        <taxon>Ecdysozoa</taxon>
        <taxon>Arthropoda</taxon>
        <taxon>Hexapoda</taxon>
        <taxon>Insecta</taxon>
        <taxon>Pterygota</taxon>
        <taxon>Palaeoptera</taxon>
        <taxon>Ephemeroptera</taxon>
        <taxon>Pisciforma</taxon>
        <taxon>Baetidae</taxon>
        <taxon>Cloeon</taxon>
    </lineage>
</organism>
<keyword evidence="3" id="KW-1185">Reference proteome</keyword>
<dbReference type="AlphaFoldDB" id="A0A8S1DKV9"/>
<evidence type="ECO:0000256" key="1">
    <source>
        <dbReference type="SAM" id="MobiDB-lite"/>
    </source>
</evidence>
<comment type="caution">
    <text evidence="2">The sequence shown here is derived from an EMBL/GenBank/DDBJ whole genome shotgun (WGS) entry which is preliminary data.</text>
</comment>
<dbReference type="EMBL" id="CADEPI010000227">
    <property type="protein sequence ID" value="CAB3381204.1"/>
    <property type="molecule type" value="Genomic_DNA"/>
</dbReference>
<gene>
    <name evidence="2" type="ORF">CLODIP_2_CD05630</name>
</gene>
<reference evidence="2 3" key="1">
    <citation type="submission" date="2020-04" db="EMBL/GenBank/DDBJ databases">
        <authorList>
            <person name="Alioto T."/>
            <person name="Alioto T."/>
            <person name="Gomez Garrido J."/>
        </authorList>
    </citation>
    <scope>NUCLEOTIDE SEQUENCE [LARGE SCALE GENOMIC DNA]</scope>
</reference>
<feature type="compositionally biased region" description="Gly residues" evidence="1">
    <location>
        <begin position="49"/>
        <end position="58"/>
    </location>
</feature>
<name>A0A8S1DKV9_9INSE</name>
<evidence type="ECO:0000313" key="2">
    <source>
        <dbReference type="EMBL" id="CAB3381204.1"/>
    </source>
</evidence>